<dbReference type="PANTHER" id="PTHR43779">
    <property type="entry name" value="DIOXYGENASE RV0097-RELATED"/>
    <property type="match status" value="1"/>
</dbReference>
<dbReference type="PANTHER" id="PTHR43779:SF2">
    <property type="entry name" value="ALPHA-KETOGLUTARATE-DEPENDENT XANTHINE DIOXYGENASE XAN1"/>
    <property type="match status" value="1"/>
</dbReference>
<evidence type="ECO:0000259" key="7">
    <source>
        <dbReference type="Pfam" id="PF02668"/>
    </source>
</evidence>
<organism evidence="8">
    <name type="scientific">Minutocellus polymorphus</name>
    <dbReference type="NCBI Taxonomy" id="265543"/>
    <lineage>
        <taxon>Eukaryota</taxon>
        <taxon>Sar</taxon>
        <taxon>Stramenopiles</taxon>
        <taxon>Ochrophyta</taxon>
        <taxon>Bacillariophyta</taxon>
        <taxon>Mediophyceae</taxon>
        <taxon>Cymatosirophycidae</taxon>
        <taxon>Cymatosirales</taxon>
        <taxon>Cymatosiraceae</taxon>
        <taxon>Minutocellus</taxon>
    </lineage>
</organism>
<dbReference type="Pfam" id="PF02668">
    <property type="entry name" value="TauD"/>
    <property type="match status" value="1"/>
</dbReference>
<evidence type="ECO:0000256" key="1">
    <source>
        <dbReference type="ARBA" id="ARBA00001954"/>
    </source>
</evidence>
<dbReference type="InterPro" id="IPR003819">
    <property type="entry name" value="TauD/TfdA-like"/>
</dbReference>
<protein>
    <recommendedName>
        <fullName evidence="7">TauD/TfdA-like domain-containing protein</fullName>
    </recommendedName>
</protein>
<dbReference type="SUPFAM" id="SSF51197">
    <property type="entry name" value="Clavaminate synthase-like"/>
    <property type="match status" value="1"/>
</dbReference>
<evidence type="ECO:0000256" key="6">
    <source>
        <dbReference type="ARBA" id="ARBA00023004"/>
    </source>
</evidence>
<keyword evidence="6" id="KW-0408">Iron</keyword>
<keyword evidence="3" id="KW-0479">Metal-binding</keyword>
<sequence length="371" mass="40688">MTSIVISKSVAQSRARGGVLLSIARSSGARSMSSLSNHLQPLPGGSPSHFGREGIGIDLAEASTSPQFAGEVRDALYENGVLVFRGQSHLTPQDEMNFARLFSHQPGDQNQSYTGGAGTQHRLPEYPSIALVGSYRVDNFFGLTAESKGVYNNWHPDQRAWHCDGLADTHPPPDLTTMRCLITPQQGGGTLFACSVKAAEVMDVANLEKTWGLHPEDAKVNYRLFGTYEIAREGTHLLSASGSKGQTVQAWDVNLSEGTSVPLVIRERHSGKKSLVGSYHVASMSSLADNSCDSPRLDFEDANKYMAEVWRPGLAEENLYRHQWRVGDLVAWSNRLVIHTATSTAAYAGEERLHTRIRMRSRPEDAPKAWK</sequence>
<comment type="similarity">
    <text evidence="2">Belongs to the TfdA dioxygenase family.</text>
</comment>
<gene>
    <name evidence="8" type="ORF">MPOL1434_LOCUS8155</name>
</gene>
<dbReference type="InterPro" id="IPR051178">
    <property type="entry name" value="TfdA_dioxygenase"/>
</dbReference>
<dbReference type="GO" id="GO:0046872">
    <property type="term" value="F:metal ion binding"/>
    <property type="evidence" value="ECO:0007669"/>
    <property type="project" value="UniProtKB-KW"/>
</dbReference>
<dbReference type="Gene3D" id="3.60.130.10">
    <property type="entry name" value="Clavaminate synthase-like"/>
    <property type="match status" value="1"/>
</dbReference>
<feature type="domain" description="TauD/TfdA-like" evidence="7">
    <location>
        <begin position="45"/>
        <end position="356"/>
    </location>
</feature>
<dbReference type="EMBL" id="HBEJ01013877">
    <property type="protein sequence ID" value="CAD8374780.1"/>
    <property type="molecule type" value="Transcribed_RNA"/>
</dbReference>
<dbReference type="AlphaFoldDB" id="A0A7S0AUR6"/>
<keyword evidence="4" id="KW-0223">Dioxygenase</keyword>
<name>A0A7S0AUR6_9STRA</name>
<accession>A0A7S0AUR6</accession>
<reference evidence="8" key="1">
    <citation type="submission" date="2021-01" db="EMBL/GenBank/DDBJ databases">
        <authorList>
            <person name="Corre E."/>
            <person name="Pelletier E."/>
            <person name="Niang G."/>
            <person name="Scheremetjew M."/>
            <person name="Finn R."/>
            <person name="Kale V."/>
            <person name="Holt S."/>
            <person name="Cochrane G."/>
            <person name="Meng A."/>
            <person name="Brown T."/>
            <person name="Cohen L."/>
        </authorList>
    </citation>
    <scope>NUCLEOTIDE SEQUENCE</scope>
    <source>
        <strain evidence="8">CCMP3303</strain>
    </source>
</reference>
<evidence type="ECO:0000256" key="5">
    <source>
        <dbReference type="ARBA" id="ARBA00023002"/>
    </source>
</evidence>
<dbReference type="GO" id="GO:0051213">
    <property type="term" value="F:dioxygenase activity"/>
    <property type="evidence" value="ECO:0007669"/>
    <property type="project" value="UniProtKB-KW"/>
</dbReference>
<evidence type="ECO:0000313" key="8">
    <source>
        <dbReference type="EMBL" id="CAD8374780.1"/>
    </source>
</evidence>
<evidence type="ECO:0000256" key="2">
    <source>
        <dbReference type="ARBA" id="ARBA00005896"/>
    </source>
</evidence>
<proteinExistence type="inferred from homology"/>
<evidence type="ECO:0000256" key="4">
    <source>
        <dbReference type="ARBA" id="ARBA00022964"/>
    </source>
</evidence>
<comment type="cofactor">
    <cofactor evidence="1">
        <name>Fe(2+)</name>
        <dbReference type="ChEBI" id="CHEBI:29033"/>
    </cofactor>
</comment>
<evidence type="ECO:0000256" key="3">
    <source>
        <dbReference type="ARBA" id="ARBA00022723"/>
    </source>
</evidence>
<dbReference type="InterPro" id="IPR042098">
    <property type="entry name" value="TauD-like_sf"/>
</dbReference>
<keyword evidence="5" id="KW-0560">Oxidoreductase</keyword>